<organism evidence="2 3">
    <name type="scientific">Candidatus Micrarchaeum acidiphilum ARMAN-2</name>
    <dbReference type="NCBI Taxonomy" id="425595"/>
    <lineage>
        <taxon>Archaea</taxon>
        <taxon>Candidatus Micrarchaeota</taxon>
        <taxon>Candidatus Micrarchaeia</taxon>
        <taxon>Candidatus Micrarchaeales</taxon>
        <taxon>Candidatus Micrarchaeaceae</taxon>
        <taxon>Candidatus Micrarchaeum</taxon>
    </lineage>
</organism>
<reference evidence="2 3" key="2">
    <citation type="journal article" date="2010" name="Proc. Natl. Acad. Sci. U.S.A.">
        <title>Enigmatic, ultrasmall, uncultivated Archaea.</title>
        <authorList>
            <person name="Baker B.J."/>
            <person name="Comolli L.R."/>
            <person name="Dick G.J."/>
            <person name="Hauser L.J."/>
            <person name="Hyatt D."/>
            <person name="Dill B.D."/>
            <person name="Land M.L."/>
            <person name="Verberkmoes N.C."/>
            <person name="Hettich R.L."/>
            <person name="Banfield J.F."/>
        </authorList>
    </citation>
    <scope>NUCLEOTIDE SEQUENCE [LARGE SCALE GENOMIC DNA]</scope>
    <source>
        <strain evidence="2">ARMAN-2</strain>
    </source>
</reference>
<dbReference type="EMBL" id="GG697240">
    <property type="protein sequence ID" value="EET90179.1"/>
    <property type="molecule type" value="Genomic_DNA"/>
</dbReference>
<dbReference type="Proteomes" id="UP000332487">
    <property type="component" value="Unassembled WGS sequence"/>
</dbReference>
<feature type="coiled-coil region" evidence="1">
    <location>
        <begin position="239"/>
        <end position="266"/>
    </location>
</feature>
<evidence type="ECO:0000256" key="1">
    <source>
        <dbReference type="SAM" id="Coils"/>
    </source>
</evidence>
<sequence>MFFKKPQGPQTIGISDLQQYLTEIFESLSEPVVRKCYSVKPRIESGIVMFEKAIESLESYNGDPEEELIGLASVNSAKTQKPHYTEALKSFIASAKSEENESYGDTRYERLEYDKTVYQSLISKILSSNSTFKSVVIGYSSQLDGFKKSFSYIERGVGSFEAELSKGSERFRQYEYVRNAISHAMALMEELAEVSSMLSKSENMQPDPEKMNRIKSEEASLSSKIAGLRDRSAYLSSEINRAYSEIDQLLQRVERAARKYDHASTKKRKFSDYLSNRYAMLENESGYSDFLKMLGDMRDGISKGEIMVKNPQDEISHINLIIGSGISDNLKSIASLRNEKAAIDGEIGAYSGDIRTIEMEKSKNDYTLGSKAQLSERKASLEHELSQAKLAIERHFRDYFGKEIKIL</sequence>
<protein>
    <submittedName>
        <fullName evidence="2">Uncharacterized protein</fullName>
    </submittedName>
</protein>
<reference evidence="2 3" key="1">
    <citation type="journal article" date="2009" name="Genome Biol.">
        <title>Community-wide analysis of microbial genome sequence signatures.</title>
        <authorList>
            <person name="Dick G.J."/>
            <person name="Andersson A.F."/>
            <person name="Baker B.J."/>
            <person name="Simmons S.L."/>
            <person name="Thomas B.C."/>
            <person name="Yelton A.P."/>
            <person name="Banfield J.F."/>
        </authorList>
    </citation>
    <scope>NUCLEOTIDE SEQUENCE [LARGE SCALE GENOMIC DNA]</scope>
    <source>
        <strain evidence="2">ARMAN-2</strain>
    </source>
</reference>
<feature type="coiled-coil region" evidence="1">
    <location>
        <begin position="371"/>
        <end position="398"/>
    </location>
</feature>
<keyword evidence="3" id="KW-1185">Reference proteome</keyword>
<gene>
    <name evidence="2" type="ORF">UNLARM2_0619</name>
</gene>
<proteinExistence type="predicted"/>
<name>C7DHS7_MICA2</name>
<accession>C7DHS7</accession>
<evidence type="ECO:0000313" key="3">
    <source>
        <dbReference type="Proteomes" id="UP000332487"/>
    </source>
</evidence>
<evidence type="ECO:0000313" key="2">
    <source>
        <dbReference type="EMBL" id="EET90179.1"/>
    </source>
</evidence>
<dbReference type="AlphaFoldDB" id="C7DHS7"/>
<keyword evidence="1" id="KW-0175">Coiled coil</keyword>